<keyword evidence="1" id="KW-0472">Membrane</keyword>
<dbReference type="AlphaFoldDB" id="A0A812BG66"/>
<accession>A0A812BG66</accession>
<dbReference type="Proteomes" id="UP000597762">
    <property type="component" value="Unassembled WGS sequence"/>
</dbReference>
<comment type="caution">
    <text evidence="2">The sequence shown here is derived from an EMBL/GenBank/DDBJ whole genome shotgun (WGS) entry which is preliminary data.</text>
</comment>
<evidence type="ECO:0000313" key="2">
    <source>
        <dbReference type="EMBL" id="CAE1228302.1"/>
    </source>
</evidence>
<reference evidence="2" key="1">
    <citation type="submission" date="2021-01" db="EMBL/GenBank/DDBJ databases">
        <authorList>
            <person name="Li R."/>
            <person name="Bekaert M."/>
        </authorList>
    </citation>
    <scope>NUCLEOTIDE SEQUENCE</scope>
    <source>
        <strain evidence="2">Farmed</strain>
    </source>
</reference>
<evidence type="ECO:0000313" key="3">
    <source>
        <dbReference type="Proteomes" id="UP000597762"/>
    </source>
</evidence>
<organism evidence="2 3">
    <name type="scientific">Acanthosepion pharaonis</name>
    <name type="common">Pharaoh cuttlefish</name>
    <name type="synonym">Sepia pharaonis</name>
    <dbReference type="NCBI Taxonomy" id="158019"/>
    <lineage>
        <taxon>Eukaryota</taxon>
        <taxon>Metazoa</taxon>
        <taxon>Spiralia</taxon>
        <taxon>Lophotrochozoa</taxon>
        <taxon>Mollusca</taxon>
        <taxon>Cephalopoda</taxon>
        <taxon>Coleoidea</taxon>
        <taxon>Decapodiformes</taxon>
        <taxon>Sepiida</taxon>
        <taxon>Sepiina</taxon>
        <taxon>Sepiidae</taxon>
        <taxon>Acanthosepion</taxon>
    </lineage>
</organism>
<keyword evidence="3" id="KW-1185">Reference proteome</keyword>
<keyword evidence="1" id="KW-1133">Transmembrane helix</keyword>
<protein>
    <submittedName>
        <fullName evidence="2">Uncharacterized protein</fullName>
    </submittedName>
</protein>
<dbReference type="EMBL" id="CAHIKZ030000593">
    <property type="protein sequence ID" value="CAE1228302.1"/>
    <property type="molecule type" value="Genomic_DNA"/>
</dbReference>
<name>A0A812BG66_ACAPH</name>
<sequence length="218" mass="25006">MPDYLKEYTIVHCVVGIFLNGIHPATTNYIFTNGERGSVACLLIAICRPEPLRSLLSRLQPSRGKMRGEGVRKKKDKEKGRTFFFSQLSMVIFDSRFPVIDDKVCLRKEEHTFCFVLPPLAPPFHPDSPASQVFFSFCCTSFPLSLSSFCNSLFILSPLDSFTICIFNLLSFLLFLFQTFILFLYRVSSSHRSFRSFIFDSYCISTSLASTLYLHMYI</sequence>
<proteinExistence type="predicted"/>
<feature type="transmembrane region" description="Helical" evidence="1">
    <location>
        <begin position="161"/>
        <end position="185"/>
    </location>
</feature>
<keyword evidence="1" id="KW-0812">Transmembrane</keyword>
<gene>
    <name evidence="2" type="ORF">SPHA_16721</name>
</gene>
<evidence type="ECO:0000256" key="1">
    <source>
        <dbReference type="SAM" id="Phobius"/>
    </source>
</evidence>